<gene>
    <name evidence="4" type="ORF">CARN2_0353</name>
</gene>
<dbReference type="Pfam" id="PF13356">
    <property type="entry name" value="Arm-DNA-bind_3"/>
    <property type="match status" value="1"/>
</dbReference>
<dbReference type="InterPro" id="IPR038488">
    <property type="entry name" value="Integrase_DNA-bd_sf"/>
</dbReference>
<proteinExistence type="inferred from homology"/>
<dbReference type="InterPro" id="IPR025166">
    <property type="entry name" value="Integrase_DNA_bind_dom"/>
</dbReference>
<dbReference type="InterPro" id="IPR050808">
    <property type="entry name" value="Phage_Integrase"/>
</dbReference>
<protein>
    <recommendedName>
        <fullName evidence="3">Integrase DNA-binding domain-containing protein</fullName>
    </recommendedName>
</protein>
<dbReference type="AlphaFoldDB" id="E6PW67"/>
<dbReference type="PANTHER" id="PTHR30629">
    <property type="entry name" value="PROPHAGE INTEGRASE"/>
    <property type="match status" value="1"/>
</dbReference>
<evidence type="ECO:0000256" key="1">
    <source>
        <dbReference type="ARBA" id="ARBA00008857"/>
    </source>
</evidence>
<organism evidence="4">
    <name type="scientific">mine drainage metagenome</name>
    <dbReference type="NCBI Taxonomy" id="410659"/>
    <lineage>
        <taxon>unclassified sequences</taxon>
        <taxon>metagenomes</taxon>
        <taxon>ecological metagenomes</taxon>
    </lineage>
</organism>
<accession>E6PW67</accession>
<dbReference type="EMBL" id="CABM01000069">
    <property type="protein sequence ID" value="CBH99174.1"/>
    <property type="molecule type" value="Genomic_DNA"/>
</dbReference>
<dbReference type="Gene3D" id="3.30.160.390">
    <property type="entry name" value="Integrase, DNA-binding domain"/>
    <property type="match status" value="1"/>
</dbReference>
<keyword evidence="2" id="KW-0229">DNA integration</keyword>
<comment type="caution">
    <text evidence="4">The sequence shown here is derived from an EMBL/GenBank/DDBJ whole genome shotgun (WGS) entry which is preliminary data.</text>
</comment>
<evidence type="ECO:0000313" key="4">
    <source>
        <dbReference type="EMBL" id="CBH99174.1"/>
    </source>
</evidence>
<dbReference type="PANTHER" id="PTHR30629:SF2">
    <property type="entry name" value="PROPHAGE INTEGRASE INTS-RELATED"/>
    <property type="match status" value="1"/>
</dbReference>
<sequence>MELSEDDVKAAPPADRPYKRFDGQGLFLLIHPNGSKYWRLKYRFLGAEKVLALGVYPEVSLKLARDRRDEARAHLADNRDPGVIKREGIAAAIASAPKRLSIDNGGALTFHIGARCVVLTPQETAELRAFLDATRAVAMEQPPCH</sequence>
<evidence type="ECO:0000259" key="3">
    <source>
        <dbReference type="Pfam" id="PF13356"/>
    </source>
</evidence>
<name>E6PW67_9ZZZZ</name>
<feature type="domain" description="Integrase DNA-binding" evidence="3">
    <location>
        <begin position="3"/>
        <end position="87"/>
    </location>
</feature>
<evidence type="ECO:0000256" key="2">
    <source>
        <dbReference type="ARBA" id="ARBA00022908"/>
    </source>
</evidence>
<comment type="similarity">
    <text evidence="1">Belongs to the 'phage' integrase family.</text>
</comment>
<reference evidence="4" key="1">
    <citation type="submission" date="2009-10" db="EMBL/GenBank/DDBJ databases">
        <title>Diversity of trophic interactions inside an arsenic-rich microbial ecosystem.</title>
        <authorList>
            <person name="Bertin P.N."/>
            <person name="Heinrich-Salmeron A."/>
            <person name="Pelletier E."/>
            <person name="Goulhen-Chollet F."/>
            <person name="Arsene-Ploetze F."/>
            <person name="Gallien S."/>
            <person name="Calteau A."/>
            <person name="Vallenet D."/>
            <person name="Casiot C."/>
            <person name="Chane-Woon-Ming B."/>
            <person name="Giloteaux L."/>
            <person name="Barakat M."/>
            <person name="Bonnefoy V."/>
            <person name="Bruneel O."/>
            <person name="Chandler M."/>
            <person name="Cleiss J."/>
            <person name="Duran R."/>
            <person name="Elbaz-Poulichet F."/>
            <person name="Fonknechten N."/>
            <person name="Lauga B."/>
            <person name="Mornico D."/>
            <person name="Ortet P."/>
            <person name="Schaeffer C."/>
            <person name="Siguier P."/>
            <person name="Alexander Thil Smith A."/>
            <person name="Van Dorsselaer A."/>
            <person name="Weissenbach J."/>
            <person name="Medigue C."/>
            <person name="Le Paslier D."/>
        </authorList>
    </citation>
    <scope>NUCLEOTIDE SEQUENCE</scope>
</reference>
<dbReference type="GO" id="GO:0015074">
    <property type="term" value="P:DNA integration"/>
    <property type="evidence" value="ECO:0007669"/>
    <property type="project" value="UniProtKB-KW"/>
</dbReference>